<dbReference type="RefSeq" id="WP_216519539.1">
    <property type="nucleotide sequence ID" value="NZ_JAHLPM010000008.1"/>
</dbReference>
<accession>A0ABS6E683</accession>
<protein>
    <submittedName>
        <fullName evidence="3">Lantibiotic dehydratase</fullName>
    </submittedName>
</protein>
<dbReference type="Pfam" id="PF04738">
    <property type="entry name" value="Lant_dehydr_N"/>
    <property type="match status" value="1"/>
</dbReference>
<dbReference type="EMBL" id="JAHLPM010000008">
    <property type="protein sequence ID" value="MBU5438433.1"/>
    <property type="molecule type" value="Genomic_DNA"/>
</dbReference>
<dbReference type="Pfam" id="PF14028">
    <property type="entry name" value="Lant_dehydr_C"/>
    <property type="match status" value="1"/>
</dbReference>
<gene>
    <name evidence="3" type="ORF">KQI42_10460</name>
</gene>
<dbReference type="Proteomes" id="UP000749471">
    <property type="component" value="Unassembled WGS sequence"/>
</dbReference>
<dbReference type="InterPro" id="IPR006827">
    <property type="entry name" value="Lant_deHydtase_N"/>
</dbReference>
<dbReference type="NCBIfam" id="TIGR03891">
    <property type="entry name" value="thiopep_ocin"/>
    <property type="match status" value="1"/>
</dbReference>
<organism evidence="3 4">
    <name type="scientific">Tissierella simiarum</name>
    <dbReference type="NCBI Taxonomy" id="2841534"/>
    <lineage>
        <taxon>Bacteria</taxon>
        <taxon>Bacillati</taxon>
        <taxon>Bacillota</taxon>
        <taxon>Tissierellia</taxon>
        <taxon>Tissierellales</taxon>
        <taxon>Tissierellaceae</taxon>
        <taxon>Tissierella</taxon>
    </lineage>
</organism>
<sequence length="1035" mass="122320">MKYRCNDVFMIRTPTLPLEKFLELLECNNFKEDILEFVNEKDMHSFLNESFLVSSKSLQKALNRDIKNKKKEKDYNLSLLKYITRASTRPTPYGLFAGVALGEFLDYEKEDSIIIDEGKCIRDAKVDTYWICNLIHELEKNHEVLSKLQLQFNTICYKYGDRMKNPYFSNHGSIDNLKNYVEENNIKYSPLIDIIKDNSKSFISYEDLKFKICKKYEGIPEEVVDKTLGMLVENEYLLTDLRLPAYCNDSLEHVIKKLENNKRIEDVTNNLKELKRLIYIYSKNESDVVDIEIIENIYEIMEKIHKAKDYMEVNRGLVLEKNKLPTSLKTRIENFANALSDVYVESENYSKLDKFISAFSENYGSNVEVPLKEIIDPNGFNGLSLIEVKSRPISERERKIRKIIDNKIISALMNNEKEVMLNKDDFTKIIEEYPKSKAPKSFDINFFITKVGEEYNIVVGPNKGSSKAGNMFQRFANLFDENLLEKYNEIYKDETNLSEDEYILVESRELTVTGRSNNVTNRFKNHNYYLPIALTEENTSDQITIEDLLIGLSEERKLYIKSKSKNRICKVVADNMLNSAINSKMLSFLKEISNGYEDKFIDRLYMLYDNNYVYTPRINFEGITIHPRKWILTHEMLESATFEKFKKSFEKCKHQYHIDKFIYLCEYDNRLILDLEREESMEIMYSSAKKNRELELCELENGLFSGSIAKDKKGRNYVSEMVFSFILNSEKKETAKANIENYVKDNLILQSENRIFPPFKDGWIYIKLYGIGNREDEVLKSTYNILESLNNPKFFYLRYFDNEGKHLRIRFKFSGEKEALEKMLVLNAWLWELQKKALINRWIFDVYQREINRYGGIDLIDGIEDLFNKDSVFTINILNLFDIEEESELEKAYIIGLCMMLKGLTENEVDMFEIVDTNYYPKVYREEFKKNRKKYMDMVENILIDEIESIDDRMIEIKNSILAREKALKNLEEKLFKVVNNRKNTNYRKGIILSLMHMYCNRLTGIRGYEEKYLALIRHALYSLIEKKKHMRVSL</sequence>
<feature type="domain" description="Lantibiotic dehydratase N-terminal" evidence="1">
    <location>
        <begin position="47"/>
        <end position="683"/>
    </location>
</feature>
<reference evidence="3 4" key="1">
    <citation type="submission" date="2021-06" db="EMBL/GenBank/DDBJ databases">
        <authorList>
            <person name="Sun Q."/>
            <person name="Li D."/>
        </authorList>
    </citation>
    <scope>NUCLEOTIDE SEQUENCE [LARGE SCALE GENOMIC DNA]</scope>
    <source>
        <strain evidence="3 4">MSJ-40</strain>
    </source>
</reference>
<proteinExistence type="predicted"/>
<dbReference type="InterPro" id="IPR023809">
    <property type="entry name" value="Thiopep_bacteriocin_synth_dom"/>
</dbReference>
<evidence type="ECO:0000259" key="2">
    <source>
        <dbReference type="Pfam" id="PF14028"/>
    </source>
</evidence>
<evidence type="ECO:0000313" key="4">
    <source>
        <dbReference type="Proteomes" id="UP000749471"/>
    </source>
</evidence>
<comment type="caution">
    <text evidence="3">The sequence shown here is derived from an EMBL/GenBank/DDBJ whole genome shotgun (WGS) entry which is preliminary data.</text>
</comment>
<feature type="domain" description="Thiopeptide-type bacteriocin biosynthesis" evidence="2">
    <location>
        <begin position="763"/>
        <end position="1020"/>
    </location>
</feature>
<evidence type="ECO:0000313" key="3">
    <source>
        <dbReference type="EMBL" id="MBU5438433.1"/>
    </source>
</evidence>
<evidence type="ECO:0000259" key="1">
    <source>
        <dbReference type="Pfam" id="PF04738"/>
    </source>
</evidence>
<name>A0ABS6E683_9FIRM</name>
<keyword evidence="4" id="KW-1185">Reference proteome</keyword>